<dbReference type="GO" id="GO:0004053">
    <property type="term" value="F:arginase activity"/>
    <property type="evidence" value="ECO:0007669"/>
    <property type="project" value="UniProtKB-EC"/>
</dbReference>
<dbReference type="EMBL" id="RKLQ01000001">
    <property type="protein sequence ID" value="MBX0303008.1"/>
    <property type="molecule type" value="Genomic_DNA"/>
</dbReference>
<evidence type="ECO:0000313" key="14">
    <source>
        <dbReference type="Proteomes" id="UP000783863"/>
    </source>
</evidence>
<dbReference type="FunFam" id="3.40.800.10:FF:000012">
    <property type="entry name" value="Arginase"/>
    <property type="match status" value="1"/>
</dbReference>
<dbReference type="AlphaFoldDB" id="A0A8J7YKT3"/>
<evidence type="ECO:0000256" key="11">
    <source>
        <dbReference type="RuleBase" id="RU003684"/>
    </source>
</evidence>
<evidence type="ECO:0000256" key="4">
    <source>
        <dbReference type="ARBA" id="ARBA00022503"/>
    </source>
</evidence>
<dbReference type="NCBIfam" id="TIGR01229">
    <property type="entry name" value="rocF_arginase"/>
    <property type="match status" value="1"/>
</dbReference>
<keyword evidence="4" id="KW-0056">Arginine metabolism</keyword>
<keyword evidence="6 11" id="KW-0378">Hydrolase</keyword>
<evidence type="ECO:0000256" key="7">
    <source>
        <dbReference type="ARBA" id="ARBA00023211"/>
    </source>
</evidence>
<keyword evidence="7 9" id="KW-0464">Manganese</keyword>
<organism evidence="13 14">
    <name type="scientific">Haloarcula salinisoli</name>
    <dbReference type="NCBI Taxonomy" id="2487746"/>
    <lineage>
        <taxon>Archaea</taxon>
        <taxon>Methanobacteriati</taxon>
        <taxon>Methanobacteriota</taxon>
        <taxon>Stenosarchaea group</taxon>
        <taxon>Halobacteria</taxon>
        <taxon>Halobacteriales</taxon>
        <taxon>Haloarculaceae</taxon>
        <taxon>Haloarcula</taxon>
    </lineage>
</organism>
<sequence>MDVRVLGVPMDLGADRRGVDMGPSAIRYAGLADQLEAIGTSCTDGGDISVPRPEERDPDAAGFDGGRAKFHRETREVCTDVRDAVSRAVDSGETPLVLGGDHSIAIGSVAGAAASEESLGVVWFDAHGDFNTPATTPSGNIHGMALSAVLGHAAFGGEGWGHVPAVREENVALVGLRDVDDKERELLRESDVAVYTMSDIDARGVPAVTEEALGRATEGTDGLHVSLDLDWLDPTEAPGVGTPVRGGVSYREAHSAMEAVADHRDRLCSLDLVEVNPILDDHNQTAELACELAASAFGKRVL</sequence>
<dbReference type="UniPathway" id="UPA00158">
    <property type="reaction ID" value="UER00270"/>
</dbReference>
<evidence type="ECO:0000256" key="3">
    <source>
        <dbReference type="ARBA" id="ARBA00018123"/>
    </source>
</evidence>
<accession>A0A8J7YKT3</accession>
<comment type="cofactor">
    <cofactor evidence="9">
        <name>Mn(2+)</name>
        <dbReference type="ChEBI" id="CHEBI:29035"/>
    </cofactor>
    <text evidence="9">Binds 2 manganese ions per subunit.</text>
</comment>
<evidence type="ECO:0000256" key="6">
    <source>
        <dbReference type="ARBA" id="ARBA00022801"/>
    </source>
</evidence>
<dbReference type="RefSeq" id="WP_220587229.1">
    <property type="nucleotide sequence ID" value="NZ_RKLQ01000001.1"/>
</dbReference>
<comment type="catalytic activity">
    <reaction evidence="8">
        <text>L-arginine + H2O = urea + L-ornithine</text>
        <dbReference type="Rhea" id="RHEA:20569"/>
        <dbReference type="ChEBI" id="CHEBI:15377"/>
        <dbReference type="ChEBI" id="CHEBI:16199"/>
        <dbReference type="ChEBI" id="CHEBI:32682"/>
        <dbReference type="ChEBI" id="CHEBI:46911"/>
        <dbReference type="EC" id="3.5.3.1"/>
    </reaction>
</comment>
<dbReference type="InterPro" id="IPR020855">
    <property type="entry name" value="Ureohydrolase_Mn_BS"/>
</dbReference>
<keyword evidence="5 9" id="KW-0479">Metal-binding</keyword>
<dbReference type="InterPro" id="IPR014033">
    <property type="entry name" value="Arginase"/>
</dbReference>
<feature type="binding site" evidence="9">
    <location>
        <position position="127"/>
    </location>
    <ligand>
        <name>Mn(2+)</name>
        <dbReference type="ChEBI" id="CHEBI:29035"/>
        <label>1</label>
    </ligand>
</feature>
<dbReference type="InterPro" id="IPR023696">
    <property type="entry name" value="Ureohydrolase_dom_sf"/>
</dbReference>
<evidence type="ECO:0000313" key="13">
    <source>
        <dbReference type="EMBL" id="MBX0303008.1"/>
    </source>
</evidence>
<evidence type="ECO:0000256" key="12">
    <source>
        <dbReference type="SAM" id="MobiDB-lite"/>
    </source>
</evidence>
<comment type="caution">
    <text evidence="13">The sequence shown here is derived from an EMBL/GenBank/DDBJ whole genome shotgun (WGS) entry which is preliminary data.</text>
</comment>
<evidence type="ECO:0000256" key="10">
    <source>
        <dbReference type="PROSITE-ProRule" id="PRU00742"/>
    </source>
</evidence>
<dbReference type="PANTHER" id="PTHR43782">
    <property type="entry name" value="ARGINASE"/>
    <property type="match status" value="1"/>
</dbReference>
<dbReference type="Proteomes" id="UP000783863">
    <property type="component" value="Unassembled WGS sequence"/>
</dbReference>
<protein>
    <recommendedName>
        <fullName evidence="3">Arginase</fullName>
        <ecNumber evidence="2">3.5.3.1</ecNumber>
    </recommendedName>
</protein>
<evidence type="ECO:0000256" key="9">
    <source>
        <dbReference type="PIRSR" id="PIRSR036979-1"/>
    </source>
</evidence>
<dbReference type="GO" id="GO:0006525">
    <property type="term" value="P:arginine metabolic process"/>
    <property type="evidence" value="ECO:0007669"/>
    <property type="project" value="UniProtKB-KW"/>
</dbReference>
<dbReference type="PIRSF" id="PIRSF036979">
    <property type="entry name" value="Arginase"/>
    <property type="match status" value="1"/>
</dbReference>
<proteinExistence type="inferred from homology"/>
<dbReference type="GO" id="GO:0000050">
    <property type="term" value="P:urea cycle"/>
    <property type="evidence" value="ECO:0007669"/>
    <property type="project" value="UniProtKB-UniPathway"/>
</dbReference>
<feature type="binding site" evidence="9">
    <location>
        <position position="230"/>
    </location>
    <ligand>
        <name>Mn(2+)</name>
        <dbReference type="ChEBI" id="CHEBI:29035"/>
        <label>1</label>
    </ligand>
</feature>
<dbReference type="PRINTS" id="PR00116">
    <property type="entry name" value="ARGINASE"/>
</dbReference>
<name>A0A8J7YKT3_9EURY</name>
<dbReference type="PROSITE" id="PS51409">
    <property type="entry name" value="ARGINASE_2"/>
    <property type="match status" value="1"/>
</dbReference>
<comment type="similarity">
    <text evidence="10 11">Belongs to the arginase family.</text>
</comment>
<dbReference type="EC" id="3.5.3.1" evidence="2"/>
<dbReference type="Gene3D" id="3.40.800.10">
    <property type="entry name" value="Ureohydrolase domain"/>
    <property type="match status" value="1"/>
</dbReference>
<comment type="pathway">
    <text evidence="1">Nitrogen metabolism; urea cycle; L-ornithine and urea from L-arginine: step 1/1.</text>
</comment>
<evidence type="ECO:0000256" key="1">
    <source>
        <dbReference type="ARBA" id="ARBA00005098"/>
    </source>
</evidence>
<dbReference type="InterPro" id="IPR006035">
    <property type="entry name" value="Ureohydrolase"/>
</dbReference>
<feature type="binding site" evidence="9">
    <location>
        <position position="228"/>
    </location>
    <ligand>
        <name>Mn(2+)</name>
        <dbReference type="ChEBI" id="CHEBI:29035"/>
        <label>1</label>
    </ligand>
</feature>
<dbReference type="PANTHER" id="PTHR43782:SF3">
    <property type="entry name" value="ARGINASE"/>
    <property type="match status" value="1"/>
</dbReference>
<dbReference type="PROSITE" id="PS01053">
    <property type="entry name" value="ARGINASE_1"/>
    <property type="match status" value="1"/>
</dbReference>
<reference evidence="13" key="1">
    <citation type="submission" date="2021-06" db="EMBL/GenBank/DDBJ databases">
        <title>Halomicroarcula sp. F24A a new haloarchaeum isolated from saline soil.</title>
        <authorList>
            <person name="Duran-Viseras A."/>
            <person name="Sanchez-Porro C."/>
            <person name="Ventosa A."/>
        </authorList>
    </citation>
    <scope>NUCLEOTIDE SEQUENCE</scope>
    <source>
        <strain evidence="13">F24A</strain>
    </source>
</reference>
<evidence type="ECO:0000256" key="8">
    <source>
        <dbReference type="ARBA" id="ARBA00047391"/>
    </source>
</evidence>
<feature type="region of interest" description="Disordered" evidence="12">
    <location>
        <begin position="44"/>
        <end position="66"/>
    </location>
</feature>
<dbReference type="GO" id="GO:0030145">
    <property type="term" value="F:manganese ion binding"/>
    <property type="evidence" value="ECO:0007669"/>
    <property type="project" value="TreeGrafter"/>
</dbReference>
<evidence type="ECO:0000256" key="5">
    <source>
        <dbReference type="ARBA" id="ARBA00022723"/>
    </source>
</evidence>
<dbReference type="GO" id="GO:0005737">
    <property type="term" value="C:cytoplasm"/>
    <property type="evidence" value="ECO:0007669"/>
    <property type="project" value="TreeGrafter"/>
</dbReference>
<feature type="binding site" evidence="9">
    <location>
        <position position="102"/>
    </location>
    <ligand>
        <name>Mn(2+)</name>
        <dbReference type="ChEBI" id="CHEBI:29035"/>
        <label>1</label>
    </ligand>
</feature>
<gene>
    <name evidence="13" type="primary">rocF</name>
    <name evidence="13" type="ORF">EGD98_04900</name>
</gene>
<dbReference type="SUPFAM" id="SSF52768">
    <property type="entry name" value="Arginase/deacetylase"/>
    <property type="match status" value="1"/>
</dbReference>
<evidence type="ECO:0000256" key="2">
    <source>
        <dbReference type="ARBA" id="ARBA00012168"/>
    </source>
</evidence>
<dbReference type="CDD" id="cd09989">
    <property type="entry name" value="Arginase"/>
    <property type="match status" value="1"/>
</dbReference>
<feature type="binding site" evidence="9">
    <location>
        <position position="129"/>
    </location>
    <ligand>
        <name>Mn(2+)</name>
        <dbReference type="ChEBI" id="CHEBI:29035"/>
        <label>1</label>
    </ligand>
</feature>
<feature type="binding site" evidence="9">
    <location>
        <position position="125"/>
    </location>
    <ligand>
        <name>Mn(2+)</name>
        <dbReference type="ChEBI" id="CHEBI:29035"/>
        <label>1</label>
    </ligand>
</feature>
<keyword evidence="14" id="KW-1185">Reference proteome</keyword>
<dbReference type="Pfam" id="PF00491">
    <property type="entry name" value="Arginase"/>
    <property type="match status" value="1"/>
</dbReference>